<organism evidence="1 2">
    <name type="scientific">Rheinheimera salexigens</name>
    <dbReference type="NCBI Taxonomy" id="1628148"/>
    <lineage>
        <taxon>Bacteria</taxon>
        <taxon>Pseudomonadati</taxon>
        <taxon>Pseudomonadota</taxon>
        <taxon>Gammaproteobacteria</taxon>
        <taxon>Chromatiales</taxon>
        <taxon>Chromatiaceae</taxon>
        <taxon>Rheinheimera</taxon>
    </lineage>
</organism>
<sequence>MNLSPSQNNLLKTLTITPLQVVMPNLHVSVHPAKPEPVIEQNLQLHANLLLDLQLLLPQLTAIILGENFALNTDTLRVPQGFNFDASGKKKLWQFIQQQISA</sequence>
<accession>A0A1E7Q4V9</accession>
<gene>
    <name evidence="1" type="ORF">BI198_06020</name>
</gene>
<comment type="caution">
    <text evidence="1">The sequence shown here is derived from an EMBL/GenBank/DDBJ whole genome shotgun (WGS) entry which is preliminary data.</text>
</comment>
<dbReference type="Proteomes" id="UP000242258">
    <property type="component" value="Unassembled WGS sequence"/>
</dbReference>
<evidence type="ECO:0000313" key="1">
    <source>
        <dbReference type="EMBL" id="OEY69176.1"/>
    </source>
</evidence>
<reference evidence="2" key="1">
    <citation type="submission" date="2016-09" db="EMBL/GenBank/DDBJ databases">
        <authorList>
            <person name="Wan X."/>
            <person name="Hou S."/>
        </authorList>
    </citation>
    <scope>NUCLEOTIDE SEQUENCE [LARGE SCALE GENOMIC DNA]</scope>
    <source>
        <strain evidence="2">KH87</strain>
    </source>
</reference>
<dbReference type="EMBL" id="MKEK01000001">
    <property type="protein sequence ID" value="OEY69176.1"/>
    <property type="molecule type" value="Genomic_DNA"/>
</dbReference>
<protein>
    <submittedName>
        <fullName evidence="1">Uncharacterized protein</fullName>
    </submittedName>
</protein>
<evidence type="ECO:0000313" key="2">
    <source>
        <dbReference type="Proteomes" id="UP000242258"/>
    </source>
</evidence>
<dbReference type="RefSeq" id="WP_070048742.1">
    <property type="nucleotide sequence ID" value="NZ_CBCSDO010000006.1"/>
</dbReference>
<dbReference type="AlphaFoldDB" id="A0A1E7Q4V9"/>
<dbReference type="STRING" id="1628148.BI198_06020"/>
<name>A0A1E7Q4V9_9GAMM</name>
<keyword evidence="2" id="KW-1185">Reference proteome</keyword>
<proteinExistence type="predicted"/>